<dbReference type="GO" id="GO:0007155">
    <property type="term" value="P:cell adhesion"/>
    <property type="evidence" value="ECO:0007669"/>
    <property type="project" value="InterPro"/>
</dbReference>
<keyword evidence="3 6" id="KW-0813">Transport</keyword>
<protein>
    <submittedName>
        <fullName evidence="8">Manganese transporter</fullName>
    </submittedName>
</protein>
<evidence type="ECO:0000313" key="8">
    <source>
        <dbReference type="EMBL" id="TQF00974.1"/>
    </source>
</evidence>
<comment type="subcellular location">
    <subcellularLocation>
        <location evidence="1">Cell envelope</location>
    </subcellularLocation>
</comment>
<feature type="signal peptide" evidence="7">
    <location>
        <begin position="1"/>
        <end position="25"/>
    </location>
</feature>
<evidence type="ECO:0000256" key="3">
    <source>
        <dbReference type="ARBA" id="ARBA00022448"/>
    </source>
</evidence>
<keyword evidence="4" id="KW-0479">Metal-binding</keyword>
<dbReference type="EMBL" id="VIFK01000002">
    <property type="protein sequence ID" value="TQF00974.1"/>
    <property type="molecule type" value="Genomic_DNA"/>
</dbReference>
<comment type="similarity">
    <text evidence="2 6">Belongs to the bacterial solute-binding protein 9 family.</text>
</comment>
<dbReference type="InterPro" id="IPR006129">
    <property type="entry name" value="AdhesinB"/>
</dbReference>
<dbReference type="InterPro" id="IPR050492">
    <property type="entry name" value="Bact_metal-bind_prot9"/>
</dbReference>
<dbReference type="GO" id="GO:0030313">
    <property type="term" value="C:cell envelope"/>
    <property type="evidence" value="ECO:0007669"/>
    <property type="project" value="UniProtKB-SubCell"/>
</dbReference>
<dbReference type="PRINTS" id="PR00691">
    <property type="entry name" value="ADHESINB"/>
</dbReference>
<proteinExistence type="inferred from homology"/>
<evidence type="ECO:0000256" key="5">
    <source>
        <dbReference type="ARBA" id="ARBA00022729"/>
    </source>
</evidence>
<dbReference type="PRINTS" id="PR00690">
    <property type="entry name" value="ADHESNFAMILY"/>
</dbReference>
<name>A0A540VXY7_9GAMM</name>
<keyword evidence="5 7" id="KW-0732">Signal</keyword>
<evidence type="ECO:0000256" key="2">
    <source>
        <dbReference type="ARBA" id="ARBA00011028"/>
    </source>
</evidence>
<evidence type="ECO:0000256" key="1">
    <source>
        <dbReference type="ARBA" id="ARBA00004196"/>
    </source>
</evidence>
<dbReference type="GO" id="GO:0046872">
    <property type="term" value="F:metal ion binding"/>
    <property type="evidence" value="ECO:0007669"/>
    <property type="project" value="UniProtKB-KW"/>
</dbReference>
<evidence type="ECO:0000256" key="4">
    <source>
        <dbReference type="ARBA" id="ARBA00022723"/>
    </source>
</evidence>
<dbReference type="Pfam" id="PF01297">
    <property type="entry name" value="ZnuA"/>
    <property type="match status" value="1"/>
</dbReference>
<evidence type="ECO:0000313" key="9">
    <source>
        <dbReference type="Proteomes" id="UP000315400"/>
    </source>
</evidence>
<dbReference type="InterPro" id="IPR006127">
    <property type="entry name" value="ZnuA-like"/>
</dbReference>
<dbReference type="GO" id="GO:0030001">
    <property type="term" value="P:metal ion transport"/>
    <property type="evidence" value="ECO:0007669"/>
    <property type="project" value="InterPro"/>
</dbReference>
<dbReference type="AlphaFoldDB" id="A0A540VXY7"/>
<gene>
    <name evidence="8" type="ORF">FKY71_00925</name>
</gene>
<dbReference type="Proteomes" id="UP000315400">
    <property type="component" value="Unassembled WGS sequence"/>
</dbReference>
<evidence type="ECO:0000256" key="7">
    <source>
        <dbReference type="SAM" id="SignalP"/>
    </source>
</evidence>
<feature type="chain" id="PRO_5022086653" evidence="7">
    <location>
        <begin position="26"/>
        <end position="326"/>
    </location>
</feature>
<organism evidence="8 9">
    <name type="scientific">Spiribacter salinus</name>
    <dbReference type="NCBI Taxonomy" id="1335746"/>
    <lineage>
        <taxon>Bacteria</taxon>
        <taxon>Pseudomonadati</taxon>
        <taxon>Pseudomonadota</taxon>
        <taxon>Gammaproteobacteria</taxon>
        <taxon>Chromatiales</taxon>
        <taxon>Ectothiorhodospiraceae</taxon>
        <taxon>Spiribacter</taxon>
    </lineage>
</organism>
<dbReference type="Gene3D" id="3.40.50.1980">
    <property type="entry name" value="Nitrogenase molybdenum iron protein domain"/>
    <property type="match status" value="2"/>
</dbReference>
<dbReference type="RefSeq" id="WP_016352896.1">
    <property type="nucleotide sequence ID" value="NZ_MBFX01000002.1"/>
</dbReference>
<dbReference type="PANTHER" id="PTHR42953:SF1">
    <property type="entry name" value="METAL-BINDING PROTEIN HI_0362-RELATED"/>
    <property type="match status" value="1"/>
</dbReference>
<reference evidence="8 9" key="1">
    <citation type="submission" date="2019-06" db="EMBL/GenBank/DDBJ databases">
        <title>Metagenome assembled Genome of Spiribacter salinus SL48-SHIP from the microbial mat of Salt Lake 48 (Novosibirsk region, Russia).</title>
        <authorList>
            <person name="Shipova A."/>
            <person name="Rozanov A.S."/>
            <person name="Bryanskaya A.V."/>
            <person name="Peltek S.E."/>
        </authorList>
    </citation>
    <scope>NUCLEOTIDE SEQUENCE [LARGE SCALE GENOMIC DNA]</scope>
    <source>
        <strain evidence="8">SL48-SHIP-2</strain>
    </source>
</reference>
<dbReference type="SUPFAM" id="SSF53807">
    <property type="entry name" value="Helical backbone' metal receptor"/>
    <property type="match status" value="1"/>
</dbReference>
<comment type="caution">
    <text evidence="8">The sequence shown here is derived from an EMBL/GenBank/DDBJ whole genome shotgun (WGS) entry which is preliminary data.</text>
</comment>
<accession>A0A540VXY7</accession>
<dbReference type="InterPro" id="IPR006128">
    <property type="entry name" value="Lipoprotein_PsaA-like"/>
</dbReference>
<dbReference type="STRING" id="1260251.SPISAL_02470"/>
<evidence type="ECO:0000256" key="6">
    <source>
        <dbReference type="RuleBase" id="RU003512"/>
    </source>
</evidence>
<dbReference type="PANTHER" id="PTHR42953">
    <property type="entry name" value="HIGH-AFFINITY ZINC UPTAKE SYSTEM PROTEIN ZNUA-RELATED"/>
    <property type="match status" value="1"/>
</dbReference>
<sequence length="326" mass="34366">MRTWRQIRPGLLGLALLGVVVSAAAVDGQAAERRPAEVVATTGMIGDLAERLGGECFAVHTLMGPGVDPHQYRPAAQDVGRFQRAELILYNGFGLEGQLGSVLGRLGSMMPTLAVAEEAAEAANSAGHAGAVIRAGDEGSAPDPHLWMDVGLWRSAIDPVASQLGAVRPDCRDAIATRAAVLEQRFSALDQWIRQAVRSIPEPRRVLVTAHDAFAYYGRAYAIDVRGIQGVSTTAEAGVADIRDTAALLVERDVPAIFIESTINPRTVQAVRSAAASDGHEIALGGRLYGDALGEADGPAGDYLGMMRTNTRRIVEALGGRVVDEG</sequence>